<evidence type="ECO:0000313" key="1">
    <source>
        <dbReference type="EMBL" id="JAI04472.1"/>
    </source>
</evidence>
<dbReference type="EMBL" id="GBXM01004106">
    <property type="protein sequence ID" value="JAI04472.1"/>
    <property type="molecule type" value="Transcribed_RNA"/>
</dbReference>
<name>A0A0E9XPW6_ANGAN</name>
<protein>
    <submittedName>
        <fullName evidence="1">Uncharacterized protein</fullName>
    </submittedName>
</protein>
<organism evidence="1">
    <name type="scientific">Anguilla anguilla</name>
    <name type="common">European freshwater eel</name>
    <name type="synonym">Muraena anguilla</name>
    <dbReference type="NCBI Taxonomy" id="7936"/>
    <lineage>
        <taxon>Eukaryota</taxon>
        <taxon>Metazoa</taxon>
        <taxon>Chordata</taxon>
        <taxon>Craniata</taxon>
        <taxon>Vertebrata</taxon>
        <taxon>Euteleostomi</taxon>
        <taxon>Actinopterygii</taxon>
        <taxon>Neopterygii</taxon>
        <taxon>Teleostei</taxon>
        <taxon>Anguilliformes</taxon>
        <taxon>Anguillidae</taxon>
        <taxon>Anguilla</taxon>
    </lineage>
</organism>
<reference evidence="1" key="2">
    <citation type="journal article" date="2015" name="Fish Shellfish Immunol.">
        <title>Early steps in the European eel (Anguilla anguilla)-Vibrio vulnificus interaction in the gills: Role of the RtxA13 toxin.</title>
        <authorList>
            <person name="Callol A."/>
            <person name="Pajuelo D."/>
            <person name="Ebbesson L."/>
            <person name="Teles M."/>
            <person name="MacKenzie S."/>
            <person name="Amaro C."/>
        </authorList>
    </citation>
    <scope>NUCLEOTIDE SEQUENCE</scope>
</reference>
<reference evidence="1" key="1">
    <citation type="submission" date="2014-11" db="EMBL/GenBank/DDBJ databases">
        <authorList>
            <person name="Amaro Gonzalez C."/>
        </authorList>
    </citation>
    <scope>NUCLEOTIDE SEQUENCE</scope>
</reference>
<sequence>MCVRVGVGVNSGPVSLLGMCVRVGVGDNSGPVACCVLQYRQKAVELLCTSDND</sequence>
<dbReference type="AlphaFoldDB" id="A0A0E9XPW6"/>
<proteinExistence type="predicted"/>
<accession>A0A0E9XPW6</accession>